<accession>A0A6L9QX56</accession>
<dbReference type="Pfam" id="PF08386">
    <property type="entry name" value="Abhydrolase_4"/>
    <property type="match status" value="1"/>
</dbReference>
<feature type="domain" description="Peptidase S33 tripeptidyl aminopeptidase-like C-terminal" evidence="1">
    <location>
        <begin position="7"/>
        <end position="72"/>
    </location>
</feature>
<dbReference type="GO" id="GO:0016787">
    <property type="term" value="F:hydrolase activity"/>
    <property type="evidence" value="ECO:0007669"/>
    <property type="project" value="UniProtKB-KW"/>
</dbReference>
<organism evidence="2 3">
    <name type="scientific">Actinomadura bangladeshensis</name>
    <dbReference type="NCBI Taxonomy" id="453573"/>
    <lineage>
        <taxon>Bacteria</taxon>
        <taxon>Bacillati</taxon>
        <taxon>Actinomycetota</taxon>
        <taxon>Actinomycetes</taxon>
        <taxon>Streptosporangiales</taxon>
        <taxon>Thermomonosporaceae</taxon>
        <taxon>Actinomadura</taxon>
    </lineage>
</organism>
<name>A0A6L9QX56_9ACTN</name>
<dbReference type="AlphaFoldDB" id="A0A6L9QX56"/>
<evidence type="ECO:0000313" key="3">
    <source>
        <dbReference type="Proteomes" id="UP000475532"/>
    </source>
</evidence>
<evidence type="ECO:0000259" key="1">
    <source>
        <dbReference type="Pfam" id="PF08386"/>
    </source>
</evidence>
<dbReference type="InterPro" id="IPR029058">
    <property type="entry name" value="AB_hydrolase_fold"/>
</dbReference>
<evidence type="ECO:0000313" key="2">
    <source>
        <dbReference type="EMBL" id="NEA29678.1"/>
    </source>
</evidence>
<dbReference type="EMBL" id="JAAGLI010001220">
    <property type="protein sequence ID" value="NEA29678.1"/>
    <property type="molecule type" value="Genomic_DNA"/>
</dbReference>
<dbReference type="SUPFAM" id="SSF53474">
    <property type="entry name" value="alpha/beta-Hydrolases"/>
    <property type="match status" value="1"/>
</dbReference>
<reference evidence="2 3" key="1">
    <citation type="submission" date="2020-01" db="EMBL/GenBank/DDBJ databases">
        <title>Insect and environment-associated Actinomycetes.</title>
        <authorList>
            <person name="Currrie C."/>
            <person name="Chevrette M."/>
            <person name="Carlson C."/>
            <person name="Stubbendieck R."/>
            <person name="Wendt-Pienkowski E."/>
        </authorList>
    </citation>
    <scope>NUCLEOTIDE SEQUENCE [LARGE SCALE GENOMIC DNA]</scope>
    <source>
        <strain evidence="2 3">SID10258</strain>
    </source>
</reference>
<protein>
    <submittedName>
        <fullName evidence="2">Alpha/beta hydrolase</fullName>
    </submittedName>
</protein>
<gene>
    <name evidence="2" type="ORF">G3I70_45330</name>
</gene>
<sequence>MPPTRLVPALLFQATDDPATPYKGGREMARALPSARLVVERDGGSHAITFVGNTCLDDILIDYLGTGKVPADRGLVGRTCEKTPDPAPVWVASAPATALRTPAIAVPRQFAT</sequence>
<comment type="caution">
    <text evidence="2">The sequence shown here is derived from an EMBL/GenBank/DDBJ whole genome shotgun (WGS) entry which is preliminary data.</text>
</comment>
<keyword evidence="2" id="KW-0378">Hydrolase</keyword>
<dbReference type="Gene3D" id="3.40.50.1820">
    <property type="entry name" value="alpha/beta hydrolase"/>
    <property type="match status" value="1"/>
</dbReference>
<dbReference type="Proteomes" id="UP000475532">
    <property type="component" value="Unassembled WGS sequence"/>
</dbReference>
<proteinExistence type="predicted"/>
<dbReference type="InterPro" id="IPR013595">
    <property type="entry name" value="Pept_S33_TAP-like_C"/>
</dbReference>